<proteinExistence type="predicted"/>
<accession>A0A2T1D6P2</accession>
<keyword evidence="1" id="KW-0175">Coiled coil</keyword>
<organism evidence="3 4">
    <name type="scientific">Phormidesmis priestleyi ULC007</name>
    <dbReference type="NCBI Taxonomy" id="1920490"/>
    <lineage>
        <taxon>Bacteria</taxon>
        <taxon>Bacillati</taxon>
        <taxon>Cyanobacteriota</taxon>
        <taxon>Cyanophyceae</taxon>
        <taxon>Leptolyngbyales</taxon>
        <taxon>Leptolyngbyaceae</taxon>
        <taxon>Phormidesmis</taxon>
    </lineage>
</organism>
<feature type="region of interest" description="Disordered" evidence="2">
    <location>
        <begin position="180"/>
        <end position="232"/>
    </location>
</feature>
<dbReference type="Proteomes" id="UP000238634">
    <property type="component" value="Unassembled WGS sequence"/>
</dbReference>
<comment type="caution">
    <text evidence="3">The sequence shown here is derived from an EMBL/GenBank/DDBJ whole genome shotgun (WGS) entry which is preliminary data.</text>
</comment>
<feature type="coiled-coil region" evidence="1">
    <location>
        <begin position="80"/>
        <end position="173"/>
    </location>
</feature>
<dbReference type="RefSeq" id="WP_073074823.1">
    <property type="nucleotide sequence ID" value="NZ_MPPI01000047.1"/>
</dbReference>
<evidence type="ECO:0000256" key="2">
    <source>
        <dbReference type="SAM" id="MobiDB-lite"/>
    </source>
</evidence>
<protein>
    <submittedName>
        <fullName evidence="3">Uncharacterized protein</fullName>
    </submittedName>
</protein>
<evidence type="ECO:0000313" key="3">
    <source>
        <dbReference type="EMBL" id="PSB16183.1"/>
    </source>
</evidence>
<dbReference type="EMBL" id="PVWG01000046">
    <property type="protein sequence ID" value="PSB16183.1"/>
    <property type="molecule type" value="Genomic_DNA"/>
</dbReference>
<evidence type="ECO:0000256" key="1">
    <source>
        <dbReference type="SAM" id="Coils"/>
    </source>
</evidence>
<dbReference type="OrthoDB" id="529834at2"/>
<dbReference type="STRING" id="1920490.GCA_001895925_02529"/>
<evidence type="ECO:0000313" key="4">
    <source>
        <dbReference type="Proteomes" id="UP000238634"/>
    </source>
</evidence>
<feature type="region of interest" description="Disordered" evidence="2">
    <location>
        <begin position="1"/>
        <end position="24"/>
    </location>
</feature>
<name>A0A2T1D6P2_9CYAN</name>
<sequence length="232" mass="25774">MVRRQPAANSRKTTPRKPPQTPVVDAELLPEDAKTVIKPDDLELKDEWASAPVDVEVSEVIASEPAPSTPAEPELETTVVPALEANLMALKESLEQSNQKEQLLQKSVEDLRSQLDEQKMLVQNLQTNLDKANKIQSELDKTQKEALKLAESNQALIDENKALKQEQQTLKVELATKAKSAQLTVQPSPAQPAAESRQDSLRRHQAATLARPVFPNDPMQNSFSDQDIGWFD</sequence>
<dbReference type="AlphaFoldDB" id="A0A2T1D6P2"/>
<reference evidence="3 4" key="2">
    <citation type="submission" date="2018-03" db="EMBL/GenBank/DDBJ databases">
        <title>The ancient ancestry and fast evolution of plastids.</title>
        <authorList>
            <person name="Moore K.R."/>
            <person name="Magnabosco C."/>
            <person name="Momper L."/>
            <person name="Gold D.A."/>
            <person name="Bosak T."/>
            <person name="Fournier G.P."/>
        </authorList>
    </citation>
    <scope>NUCLEOTIDE SEQUENCE [LARGE SCALE GENOMIC DNA]</scope>
    <source>
        <strain evidence="3 4">ULC007</strain>
    </source>
</reference>
<gene>
    <name evidence="3" type="ORF">C7B65_22405</name>
</gene>
<reference evidence="3 4" key="1">
    <citation type="submission" date="2018-02" db="EMBL/GenBank/DDBJ databases">
        <authorList>
            <person name="Cohen D.B."/>
            <person name="Kent A.D."/>
        </authorList>
    </citation>
    <scope>NUCLEOTIDE SEQUENCE [LARGE SCALE GENOMIC DNA]</scope>
    <source>
        <strain evidence="3 4">ULC007</strain>
    </source>
</reference>
<keyword evidence="4" id="KW-1185">Reference proteome</keyword>